<proteinExistence type="predicted"/>
<evidence type="ECO:0000313" key="1">
    <source>
        <dbReference type="EnsemblMetazoa" id="G22496.1:cds"/>
    </source>
</evidence>
<name>A0A8W8K5B8_MAGGI</name>
<dbReference type="AlphaFoldDB" id="A0A8W8K5B8"/>
<reference evidence="1" key="1">
    <citation type="submission" date="2022-08" db="UniProtKB">
        <authorList>
            <consortium name="EnsemblMetazoa"/>
        </authorList>
    </citation>
    <scope>IDENTIFICATION</scope>
    <source>
        <strain evidence="1">05x7-T-G4-1.051#20</strain>
    </source>
</reference>
<sequence>MGSVVGNWTAEEAMQSSTWRELETVNRVMKRLGVQSHINKAVTDSGVSLDSKLGTFSEHMCGINALSNGLFMCLKNKPGVSLLGALQCN</sequence>
<keyword evidence="2" id="KW-1185">Reference proteome</keyword>
<evidence type="ECO:0000313" key="2">
    <source>
        <dbReference type="Proteomes" id="UP000005408"/>
    </source>
</evidence>
<dbReference type="Proteomes" id="UP000005408">
    <property type="component" value="Unassembled WGS sequence"/>
</dbReference>
<organism evidence="1 2">
    <name type="scientific">Magallana gigas</name>
    <name type="common">Pacific oyster</name>
    <name type="synonym">Crassostrea gigas</name>
    <dbReference type="NCBI Taxonomy" id="29159"/>
    <lineage>
        <taxon>Eukaryota</taxon>
        <taxon>Metazoa</taxon>
        <taxon>Spiralia</taxon>
        <taxon>Lophotrochozoa</taxon>
        <taxon>Mollusca</taxon>
        <taxon>Bivalvia</taxon>
        <taxon>Autobranchia</taxon>
        <taxon>Pteriomorphia</taxon>
        <taxon>Ostreida</taxon>
        <taxon>Ostreoidea</taxon>
        <taxon>Ostreidae</taxon>
        <taxon>Magallana</taxon>
    </lineage>
</organism>
<protein>
    <submittedName>
        <fullName evidence="1">Uncharacterized protein</fullName>
    </submittedName>
</protein>
<dbReference type="EnsemblMetazoa" id="G22496.1">
    <property type="protein sequence ID" value="G22496.1:cds"/>
    <property type="gene ID" value="G22496"/>
</dbReference>
<accession>A0A8W8K5B8</accession>